<dbReference type="EMBL" id="KZ293426">
    <property type="protein sequence ID" value="PBK70341.1"/>
    <property type="molecule type" value="Genomic_DNA"/>
</dbReference>
<name>A0A2H3BHI4_9AGAR</name>
<dbReference type="Pfam" id="PF20255">
    <property type="entry name" value="DUF6606"/>
    <property type="match status" value="1"/>
</dbReference>
<dbReference type="STRING" id="1076256.A0A2H3BHI4"/>
<feature type="domain" description="DUF6606" evidence="1">
    <location>
        <begin position="7"/>
        <end position="257"/>
    </location>
</feature>
<dbReference type="InterPro" id="IPR046541">
    <property type="entry name" value="DUF6606"/>
</dbReference>
<dbReference type="Proteomes" id="UP000218334">
    <property type="component" value="Unassembled WGS sequence"/>
</dbReference>
<reference evidence="3" key="1">
    <citation type="journal article" date="2017" name="Nat. Ecol. Evol.">
        <title>Genome expansion and lineage-specific genetic innovations in the forest pathogenic fungi Armillaria.</title>
        <authorList>
            <person name="Sipos G."/>
            <person name="Prasanna A.N."/>
            <person name="Walter M.C."/>
            <person name="O'Connor E."/>
            <person name="Balint B."/>
            <person name="Krizsan K."/>
            <person name="Kiss B."/>
            <person name="Hess J."/>
            <person name="Varga T."/>
            <person name="Slot J."/>
            <person name="Riley R."/>
            <person name="Boka B."/>
            <person name="Rigling D."/>
            <person name="Barry K."/>
            <person name="Lee J."/>
            <person name="Mihaltcheva S."/>
            <person name="LaButti K."/>
            <person name="Lipzen A."/>
            <person name="Waldron R."/>
            <person name="Moloney N.M."/>
            <person name="Sperisen C."/>
            <person name="Kredics L."/>
            <person name="Vagvoelgyi C."/>
            <person name="Patrignani A."/>
            <person name="Fitzpatrick D."/>
            <person name="Nagy I."/>
            <person name="Doyle S."/>
            <person name="Anderson J.B."/>
            <person name="Grigoriev I.V."/>
            <person name="Gueldener U."/>
            <person name="Muensterkoetter M."/>
            <person name="Nagy L.G."/>
        </authorList>
    </citation>
    <scope>NUCLEOTIDE SEQUENCE [LARGE SCALE GENOMIC DNA]</scope>
    <source>
        <strain evidence="3">28-4</strain>
    </source>
</reference>
<evidence type="ECO:0000313" key="3">
    <source>
        <dbReference type="Proteomes" id="UP000218334"/>
    </source>
</evidence>
<protein>
    <recommendedName>
        <fullName evidence="1">DUF6606 domain-containing protein</fullName>
    </recommendedName>
</protein>
<accession>A0A2H3BHI4</accession>
<evidence type="ECO:0000313" key="2">
    <source>
        <dbReference type="EMBL" id="PBK70341.1"/>
    </source>
</evidence>
<keyword evidence="3" id="KW-1185">Reference proteome</keyword>
<gene>
    <name evidence="2" type="ORF">ARMSODRAFT_1017895</name>
</gene>
<dbReference type="AlphaFoldDB" id="A0A2H3BHI4"/>
<proteinExistence type="predicted"/>
<organism evidence="2 3">
    <name type="scientific">Armillaria solidipes</name>
    <dbReference type="NCBI Taxonomy" id="1076256"/>
    <lineage>
        <taxon>Eukaryota</taxon>
        <taxon>Fungi</taxon>
        <taxon>Dikarya</taxon>
        <taxon>Basidiomycota</taxon>
        <taxon>Agaricomycotina</taxon>
        <taxon>Agaricomycetes</taxon>
        <taxon>Agaricomycetidae</taxon>
        <taxon>Agaricales</taxon>
        <taxon>Marasmiineae</taxon>
        <taxon>Physalacriaceae</taxon>
        <taxon>Armillaria</taxon>
    </lineage>
</organism>
<evidence type="ECO:0000259" key="1">
    <source>
        <dbReference type="Pfam" id="PF20255"/>
    </source>
</evidence>
<sequence>MEELIYIVNHVFLPIQLPHGSDQSQSNNGALCRVVLESAQEYHNVHGNPDIWEPIIKMLRNFEALQPLTSAVVARQFSEMRRGDVLVFHIRAQNAGVIFRRKGDQVVFECFEAAAPSDHVMAAIGKLVCSFPGPAITFPAQLFDGVHFRRELASFLMHMDRDYLEDNLPGNNQVPHPRYITQLLTDIINGLAEARPAQIRRFTKRISDDVLSNSRNQPPWRRSPVWLVLRVALQSSLYQGDHRQYKSFMAFLMARITEKCITVNLDIVRLVCMACKISHRSVKLGNSAPDFVVTRVTEAVKRVRRLLERKFENIRSIQGRTENWDPRRLNIAADTTMSLPQLLPYIRQILQYANQASAHSSFTPTHAVRLLNERLFQNFTRERLALAFQMDSRVSLADFEFCVEMYLPPWLRGAINDESASSTLSICIEEYAKAAMVAYA</sequence>